<accession>A0ABY6CHE8</accession>
<evidence type="ECO:0000313" key="6">
    <source>
        <dbReference type="EMBL" id="UXN71590.1"/>
    </source>
</evidence>
<dbReference type="CDD" id="cd08432">
    <property type="entry name" value="PBP2_GcdR_TrpI_HvrB_AmpR_like"/>
    <property type="match status" value="1"/>
</dbReference>
<dbReference type="Pfam" id="PF00126">
    <property type="entry name" value="HTH_1"/>
    <property type="match status" value="1"/>
</dbReference>
<dbReference type="NCBIfam" id="NF008352">
    <property type="entry name" value="PRK11139.1"/>
    <property type="match status" value="1"/>
</dbReference>
<dbReference type="RefSeq" id="WP_113120034.1">
    <property type="nucleotide sequence ID" value="NZ_CP104965.1"/>
</dbReference>
<evidence type="ECO:0000256" key="2">
    <source>
        <dbReference type="ARBA" id="ARBA00023015"/>
    </source>
</evidence>
<dbReference type="Gene3D" id="3.40.190.10">
    <property type="entry name" value="Periplasmic binding protein-like II"/>
    <property type="match status" value="2"/>
</dbReference>
<keyword evidence="3" id="KW-0238">DNA-binding</keyword>
<dbReference type="SUPFAM" id="SSF46785">
    <property type="entry name" value="Winged helix' DNA-binding domain"/>
    <property type="match status" value="1"/>
</dbReference>
<sequence length="295" mass="31798">MARKLPLLTALPSFEAAARLLSFSKAADELHVTHGAISRAIKNLEDQLGVQLFERGTRSVSLTAVGEPYARAVRETLEQLAAATAAATARYSSPTLNVSTSDGFAGRWLVPRLYRFHRAHGDIDVRVSTSGKLTNFLGDGIDVAIRYGGGNYPGLTAEFLTGEEVFPVCSPKLLEGPHPLRTPDDLKHHTLIHDSFPIDWARWLSSAGVEGVDPHGGIAFDSATFAMESAAQGEGVVLGRTMLVAADLAAGRLVRPFAHALKSPSSFYLVHPPAAIRQPKVRAFRDWLLAEVKQG</sequence>
<evidence type="ECO:0000256" key="4">
    <source>
        <dbReference type="ARBA" id="ARBA00023163"/>
    </source>
</evidence>
<organism evidence="6 7">
    <name type="scientific">Devosia neptuniae</name>
    <dbReference type="NCBI Taxonomy" id="191302"/>
    <lineage>
        <taxon>Bacteria</taxon>
        <taxon>Pseudomonadati</taxon>
        <taxon>Pseudomonadota</taxon>
        <taxon>Alphaproteobacteria</taxon>
        <taxon>Hyphomicrobiales</taxon>
        <taxon>Devosiaceae</taxon>
        <taxon>Devosia</taxon>
    </lineage>
</organism>
<name>A0ABY6CHE8_9HYPH</name>
<dbReference type="InterPro" id="IPR036388">
    <property type="entry name" value="WH-like_DNA-bd_sf"/>
</dbReference>
<evidence type="ECO:0000256" key="1">
    <source>
        <dbReference type="ARBA" id="ARBA00009437"/>
    </source>
</evidence>
<dbReference type="PRINTS" id="PR00039">
    <property type="entry name" value="HTHLYSR"/>
</dbReference>
<evidence type="ECO:0000313" key="7">
    <source>
        <dbReference type="Proteomes" id="UP001061862"/>
    </source>
</evidence>
<reference evidence="6 7" key="1">
    <citation type="submission" date="2022-09" db="EMBL/GenBank/DDBJ databases">
        <title>Interaction between co-microsymbionts with complementary sets of symbiotic genes in legume-rhizobium systems.</title>
        <authorList>
            <person name="Safronova V."/>
            <person name="Sazanova A."/>
            <person name="Afonin A."/>
            <person name="Chirak E."/>
        </authorList>
    </citation>
    <scope>NUCLEOTIDE SEQUENCE [LARGE SCALE GENOMIC DNA]</scope>
    <source>
        <strain evidence="6 7">A18/4-1</strain>
    </source>
</reference>
<dbReference type="InterPro" id="IPR000847">
    <property type="entry name" value="LysR_HTH_N"/>
</dbReference>
<feature type="domain" description="HTH lysR-type" evidence="5">
    <location>
        <begin position="6"/>
        <end position="63"/>
    </location>
</feature>
<keyword evidence="7" id="KW-1185">Reference proteome</keyword>
<dbReference type="Proteomes" id="UP001061862">
    <property type="component" value="Chromosome"/>
</dbReference>
<dbReference type="InterPro" id="IPR036390">
    <property type="entry name" value="WH_DNA-bd_sf"/>
</dbReference>
<dbReference type="PANTHER" id="PTHR30537">
    <property type="entry name" value="HTH-TYPE TRANSCRIPTIONAL REGULATOR"/>
    <property type="match status" value="1"/>
</dbReference>
<protein>
    <submittedName>
        <fullName evidence="6">Transcriptional regulator GcvA</fullName>
    </submittedName>
</protein>
<comment type="similarity">
    <text evidence="1">Belongs to the LysR transcriptional regulatory family.</text>
</comment>
<keyword evidence="2" id="KW-0805">Transcription regulation</keyword>
<dbReference type="InterPro" id="IPR005119">
    <property type="entry name" value="LysR_subst-bd"/>
</dbReference>
<evidence type="ECO:0000259" key="5">
    <source>
        <dbReference type="PROSITE" id="PS50931"/>
    </source>
</evidence>
<dbReference type="Pfam" id="PF03466">
    <property type="entry name" value="LysR_substrate"/>
    <property type="match status" value="1"/>
</dbReference>
<dbReference type="InterPro" id="IPR058163">
    <property type="entry name" value="LysR-type_TF_proteobact-type"/>
</dbReference>
<dbReference type="PANTHER" id="PTHR30537:SF74">
    <property type="entry name" value="HTH-TYPE TRANSCRIPTIONAL REGULATOR TRPI"/>
    <property type="match status" value="1"/>
</dbReference>
<proteinExistence type="inferred from homology"/>
<evidence type="ECO:0000256" key="3">
    <source>
        <dbReference type="ARBA" id="ARBA00023125"/>
    </source>
</evidence>
<dbReference type="PROSITE" id="PS50931">
    <property type="entry name" value="HTH_LYSR"/>
    <property type="match status" value="1"/>
</dbReference>
<dbReference type="SUPFAM" id="SSF53850">
    <property type="entry name" value="Periplasmic binding protein-like II"/>
    <property type="match status" value="1"/>
</dbReference>
<dbReference type="Gene3D" id="1.10.10.10">
    <property type="entry name" value="Winged helix-like DNA-binding domain superfamily/Winged helix DNA-binding domain"/>
    <property type="match status" value="1"/>
</dbReference>
<gene>
    <name evidence="6" type="ORF">N8A98_10580</name>
</gene>
<dbReference type="EMBL" id="CP104965">
    <property type="protein sequence ID" value="UXN71590.1"/>
    <property type="molecule type" value="Genomic_DNA"/>
</dbReference>
<keyword evidence="4" id="KW-0804">Transcription</keyword>